<keyword evidence="2" id="KW-1003">Cell membrane</keyword>
<dbReference type="RefSeq" id="WP_260792665.1">
    <property type="nucleotide sequence ID" value="NZ_CP093313.1"/>
</dbReference>
<comment type="subcellular location">
    <subcellularLocation>
        <location evidence="1">Cell membrane</location>
        <topology evidence="1">Multi-pass membrane protein</topology>
    </subcellularLocation>
</comment>
<evidence type="ECO:0000259" key="9">
    <source>
        <dbReference type="Pfam" id="PF12704"/>
    </source>
</evidence>
<dbReference type="InterPro" id="IPR050250">
    <property type="entry name" value="Macrolide_Exporter_MacB"/>
</dbReference>
<dbReference type="InterPro" id="IPR025857">
    <property type="entry name" value="MacB_PCD"/>
</dbReference>
<dbReference type="InterPro" id="IPR047928">
    <property type="entry name" value="Perm_prefix_1"/>
</dbReference>
<evidence type="ECO:0000256" key="5">
    <source>
        <dbReference type="ARBA" id="ARBA00023136"/>
    </source>
</evidence>
<feature type="domain" description="MacB-like periplasmic core" evidence="9">
    <location>
        <begin position="98"/>
        <end position="316"/>
    </location>
</feature>
<name>A0A9J7BL45_9BACT</name>
<feature type="domain" description="ABC3 transporter permease C-terminal" evidence="8">
    <location>
        <begin position="357"/>
        <end position="477"/>
    </location>
</feature>
<evidence type="ECO:0000256" key="7">
    <source>
        <dbReference type="SAM" id="Phobius"/>
    </source>
</evidence>
<feature type="transmembrane region" description="Helical" evidence="7">
    <location>
        <begin position="406"/>
        <end position="429"/>
    </location>
</feature>
<keyword evidence="4 7" id="KW-1133">Transmembrane helix</keyword>
<dbReference type="PANTHER" id="PTHR30572">
    <property type="entry name" value="MEMBRANE COMPONENT OF TRANSPORTER-RELATED"/>
    <property type="match status" value="1"/>
</dbReference>
<reference evidence="10" key="1">
    <citation type="submission" date="2021-04" db="EMBL/GenBank/DDBJ databases">
        <title>Phylogenetic analysis of Acidobacteriaceae.</title>
        <authorList>
            <person name="Qiu L."/>
            <person name="Zhang Q."/>
        </authorList>
    </citation>
    <scope>NUCLEOTIDE SEQUENCE</scope>
    <source>
        <strain evidence="10">DSM 25168</strain>
    </source>
</reference>
<evidence type="ECO:0000256" key="2">
    <source>
        <dbReference type="ARBA" id="ARBA00022475"/>
    </source>
</evidence>
<feature type="domain" description="MacB-like periplasmic core" evidence="9">
    <location>
        <begin position="497"/>
        <end position="725"/>
    </location>
</feature>
<proteinExistence type="inferred from homology"/>
<evidence type="ECO:0000313" key="10">
    <source>
        <dbReference type="EMBL" id="UWZ83331.1"/>
    </source>
</evidence>
<dbReference type="Pfam" id="PF02687">
    <property type="entry name" value="FtsX"/>
    <property type="match status" value="2"/>
</dbReference>
<evidence type="ECO:0000256" key="6">
    <source>
        <dbReference type="ARBA" id="ARBA00038076"/>
    </source>
</evidence>
<feature type="transmembrane region" description="Helical" evidence="7">
    <location>
        <begin position="351"/>
        <end position="376"/>
    </location>
</feature>
<dbReference type="GO" id="GO:0005886">
    <property type="term" value="C:plasma membrane"/>
    <property type="evidence" value="ECO:0007669"/>
    <property type="project" value="UniProtKB-SubCell"/>
</dbReference>
<comment type="similarity">
    <text evidence="6">Belongs to the ABC-4 integral membrane protein family.</text>
</comment>
<dbReference type="InterPro" id="IPR017800">
    <property type="entry name" value="ADOP"/>
</dbReference>
<sequence>MKVFAYLRSIAGKFLRPNEVVDDLEEELASHIAHYADDLERLGMTRAAAERQARVAFGARERFKEESYAALGAHSFEILLRDMRLALRVLSKSKAFAFAAVLTMALAIGANAVVFGIGDALLRPLAVPEVKSLYGTHYGDGSGFQSYPNYVDLRDRNRTFEDLACFNFAFVGFDEGNNPSNSTSFAVSGNYFDVLKVQPYLGRFFHASDEHGQNSAAYIVLSRAFWHSRFHDDRSVIGRVVQVDKHPFTVIGVAPDEFRGTLFFVAPDFYVPIVNQQQVGGGNAFSERANMQGVFEVFGHLRRGVSVRDAEADVNAIGDELQREYPKDVRHQKGSLGQVGLTAFGDAIRAFVAGLALLALLILLAACANLGGLFAAHAADRSREMALRLALGSTRSRVLRQLFTEALLISCAGGAVGLGASIVLLRSLAAWQPFQGAPIHIPITIDARIFVVAVVLALVSGLLFGVVPVRQVMRAHPYEVVKAGWNPLSRRIPVRDALLVLQIAICAVLVTASMVAIRGLLKSLHSNFGFEPRDTQVLGVDLSMGGYSGDNMLLMQRRLVDAMQAIPGVEHAGLVNNYPPLVYTAAFRVNAFKDDTRDLSQSNVAVRPYAYDVSPGYFEAAATSLLAGRSFTWHDDKNAQPVAIANREFAVKMFGTVANAMGRYYRDLHGNRIEIVGVAEDGKYLSLTEDQQPAVFRPFMQSPANLVHVIVRSRSDPVALAAAMRVKLRELDAGLPVNIETWNSLLNVVLFPARVATMALGALGVMGGILSITGIFGMAAYSVNKRLKELGIRIALGAKRREVLGAALGRALRLLAIGSMAGLIFGVLASRVLASIVYQATPRDPIVLGGVIVAMALLGLLAIWIPAQHALSADPLVLLRED</sequence>
<feature type="transmembrane region" description="Helical" evidence="7">
    <location>
        <begin position="498"/>
        <end position="521"/>
    </location>
</feature>
<evidence type="ECO:0000313" key="11">
    <source>
        <dbReference type="Proteomes" id="UP001059380"/>
    </source>
</evidence>
<evidence type="ECO:0000259" key="8">
    <source>
        <dbReference type="Pfam" id="PF02687"/>
    </source>
</evidence>
<dbReference type="InterPro" id="IPR003838">
    <property type="entry name" value="ABC3_permease_C"/>
</dbReference>
<feature type="transmembrane region" description="Helical" evidence="7">
    <location>
        <begin position="95"/>
        <end position="118"/>
    </location>
</feature>
<dbReference type="EMBL" id="CP093313">
    <property type="protein sequence ID" value="UWZ83331.1"/>
    <property type="molecule type" value="Genomic_DNA"/>
</dbReference>
<feature type="domain" description="ABC3 transporter permease C-terminal" evidence="8">
    <location>
        <begin position="764"/>
        <end position="875"/>
    </location>
</feature>
<organism evidence="10 11">
    <name type="scientific">Occallatibacter riparius</name>
    <dbReference type="NCBI Taxonomy" id="1002689"/>
    <lineage>
        <taxon>Bacteria</taxon>
        <taxon>Pseudomonadati</taxon>
        <taxon>Acidobacteriota</taxon>
        <taxon>Terriglobia</taxon>
        <taxon>Terriglobales</taxon>
        <taxon>Acidobacteriaceae</taxon>
        <taxon>Occallatibacter</taxon>
    </lineage>
</organism>
<keyword evidence="3 7" id="KW-0812">Transmembrane</keyword>
<protein>
    <submittedName>
        <fullName evidence="10">ADOP family duplicated permease</fullName>
    </submittedName>
</protein>
<accession>A0A9J7BL45</accession>
<evidence type="ECO:0000256" key="1">
    <source>
        <dbReference type="ARBA" id="ARBA00004651"/>
    </source>
</evidence>
<dbReference type="GO" id="GO:0022857">
    <property type="term" value="F:transmembrane transporter activity"/>
    <property type="evidence" value="ECO:0007669"/>
    <property type="project" value="TreeGrafter"/>
</dbReference>
<feature type="transmembrane region" description="Helical" evidence="7">
    <location>
        <begin position="758"/>
        <end position="783"/>
    </location>
</feature>
<evidence type="ECO:0000256" key="3">
    <source>
        <dbReference type="ARBA" id="ARBA00022692"/>
    </source>
</evidence>
<dbReference type="Proteomes" id="UP001059380">
    <property type="component" value="Chromosome"/>
</dbReference>
<dbReference type="PANTHER" id="PTHR30572:SF4">
    <property type="entry name" value="ABC TRANSPORTER PERMEASE YTRF"/>
    <property type="match status" value="1"/>
</dbReference>
<feature type="transmembrane region" description="Helical" evidence="7">
    <location>
        <begin position="846"/>
        <end position="865"/>
    </location>
</feature>
<evidence type="ECO:0000256" key="4">
    <source>
        <dbReference type="ARBA" id="ARBA00022989"/>
    </source>
</evidence>
<keyword evidence="11" id="KW-1185">Reference proteome</keyword>
<dbReference type="NCBIfam" id="NF038403">
    <property type="entry name" value="perm_prefix_1"/>
    <property type="match status" value="1"/>
</dbReference>
<feature type="transmembrane region" description="Helical" evidence="7">
    <location>
        <begin position="811"/>
        <end position="834"/>
    </location>
</feature>
<feature type="transmembrane region" description="Helical" evidence="7">
    <location>
        <begin position="449"/>
        <end position="469"/>
    </location>
</feature>
<gene>
    <name evidence="10" type="ORF">MOP44_22525</name>
</gene>
<dbReference type="AlphaFoldDB" id="A0A9J7BL45"/>
<keyword evidence="5 7" id="KW-0472">Membrane</keyword>
<dbReference type="NCBIfam" id="TIGR03434">
    <property type="entry name" value="ADOP"/>
    <property type="match status" value="1"/>
</dbReference>
<dbReference type="Pfam" id="PF12704">
    <property type="entry name" value="MacB_PCD"/>
    <property type="match status" value="2"/>
</dbReference>
<dbReference type="KEGG" id="orp:MOP44_22525"/>